<reference evidence="3" key="1">
    <citation type="journal article" date="2019" name="Int. J. Syst. Evol. Microbiol.">
        <title>The Global Catalogue of Microorganisms (GCM) 10K type strain sequencing project: providing services to taxonomists for standard genome sequencing and annotation.</title>
        <authorList>
            <consortium name="The Broad Institute Genomics Platform"/>
            <consortium name="The Broad Institute Genome Sequencing Center for Infectious Disease"/>
            <person name="Wu L."/>
            <person name="Ma J."/>
        </authorList>
    </citation>
    <scope>NUCLEOTIDE SEQUENCE [LARGE SCALE GENOMIC DNA]</scope>
    <source>
        <strain evidence="3">JCM 17494</strain>
    </source>
</reference>
<keyword evidence="1" id="KW-0472">Membrane</keyword>
<accession>A0ABP7BQB5</accession>
<comment type="caution">
    <text evidence="2">The sequence shown here is derived from an EMBL/GenBank/DDBJ whole genome shotgun (WGS) entry which is preliminary data.</text>
</comment>
<dbReference type="EMBL" id="BAABBE010000020">
    <property type="protein sequence ID" value="GAA3667136.1"/>
    <property type="molecule type" value="Genomic_DNA"/>
</dbReference>
<organism evidence="2 3">
    <name type="scientific">Lentzea roselyniae</name>
    <dbReference type="NCBI Taxonomy" id="531940"/>
    <lineage>
        <taxon>Bacteria</taxon>
        <taxon>Bacillati</taxon>
        <taxon>Actinomycetota</taxon>
        <taxon>Actinomycetes</taxon>
        <taxon>Pseudonocardiales</taxon>
        <taxon>Pseudonocardiaceae</taxon>
        <taxon>Lentzea</taxon>
    </lineage>
</organism>
<feature type="transmembrane region" description="Helical" evidence="1">
    <location>
        <begin position="51"/>
        <end position="73"/>
    </location>
</feature>
<dbReference type="Proteomes" id="UP001500711">
    <property type="component" value="Unassembled WGS sequence"/>
</dbReference>
<protein>
    <recommendedName>
        <fullName evidence="4">Major Facilitator Superfamily protein</fullName>
    </recommendedName>
</protein>
<evidence type="ECO:0008006" key="4">
    <source>
        <dbReference type="Google" id="ProtNLM"/>
    </source>
</evidence>
<keyword evidence="3" id="KW-1185">Reference proteome</keyword>
<evidence type="ECO:0000256" key="1">
    <source>
        <dbReference type="SAM" id="Phobius"/>
    </source>
</evidence>
<dbReference type="SUPFAM" id="SSF103473">
    <property type="entry name" value="MFS general substrate transporter"/>
    <property type="match status" value="1"/>
</dbReference>
<gene>
    <name evidence="2" type="ORF">GCM10022267_62010</name>
</gene>
<feature type="transmembrane region" description="Helical" evidence="1">
    <location>
        <begin position="79"/>
        <end position="98"/>
    </location>
</feature>
<evidence type="ECO:0000313" key="2">
    <source>
        <dbReference type="EMBL" id="GAA3667136.1"/>
    </source>
</evidence>
<name>A0ABP7BQB5_9PSEU</name>
<sequence>MLVAVVEHGVLPQCADAIGWQLFGVAYSAINGIRPSLYDEMFSTEVRLSGMAIGTQVGFAIAGLAPSVVSTIGSGRDDWVGVAIFTAAVCVLSAAAIATGRETFRRPTAELGRPALGSRVPAPAQA</sequence>
<proteinExistence type="predicted"/>
<dbReference type="Gene3D" id="1.20.1250.20">
    <property type="entry name" value="MFS general substrate transporter like domains"/>
    <property type="match status" value="1"/>
</dbReference>
<keyword evidence="1" id="KW-1133">Transmembrane helix</keyword>
<evidence type="ECO:0000313" key="3">
    <source>
        <dbReference type="Proteomes" id="UP001500711"/>
    </source>
</evidence>
<dbReference type="InterPro" id="IPR036259">
    <property type="entry name" value="MFS_trans_sf"/>
</dbReference>
<keyword evidence="1" id="KW-0812">Transmembrane</keyword>